<dbReference type="GO" id="GO:0006313">
    <property type="term" value="P:DNA transposition"/>
    <property type="evidence" value="ECO:0007669"/>
    <property type="project" value="InterPro"/>
</dbReference>
<evidence type="ECO:0000313" key="2">
    <source>
        <dbReference type="EMBL" id="TLU70780.1"/>
    </source>
</evidence>
<sequence>MQAIGVSRGGRTTKIYALTDGLGRLVAFCLTPGYVADCRAAEGLLQGLPHSALVMADRAYDTNVIRPQIDMIVNFSSSLMQVNI</sequence>
<gene>
    <name evidence="2" type="ORF">FE263_20395</name>
</gene>
<dbReference type="Pfam" id="PF01609">
    <property type="entry name" value="DDE_Tnp_1"/>
    <property type="match status" value="1"/>
</dbReference>
<evidence type="ECO:0000313" key="3">
    <source>
        <dbReference type="Proteomes" id="UP000305654"/>
    </source>
</evidence>
<accession>A0A5R9IZ81</accession>
<protein>
    <submittedName>
        <fullName evidence="2">Transposase</fullName>
    </submittedName>
</protein>
<dbReference type="EMBL" id="VCDI01000011">
    <property type="protein sequence ID" value="TLU70780.1"/>
    <property type="molecule type" value="Genomic_DNA"/>
</dbReference>
<dbReference type="GO" id="GO:0004803">
    <property type="term" value="F:transposase activity"/>
    <property type="evidence" value="ECO:0007669"/>
    <property type="project" value="InterPro"/>
</dbReference>
<comment type="caution">
    <text evidence="2">The sequence shown here is derived from an EMBL/GenBank/DDBJ whole genome shotgun (WGS) entry which is preliminary data.</text>
</comment>
<reference evidence="2 3" key="1">
    <citation type="submission" date="2019-05" db="EMBL/GenBank/DDBJ databases">
        <authorList>
            <person name="Pankratov T."/>
            <person name="Grouzdev D."/>
        </authorList>
    </citation>
    <scope>NUCLEOTIDE SEQUENCE [LARGE SCALE GENOMIC DNA]</scope>
    <source>
        <strain evidence="2 3">KEBCLARHB70R</strain>
    </source>
</reference>
<feature type="domain" description="Transposase IS4-like" evidence="1">
    <location>
        <begin position="11"/>
        <end position="74"/>
    </location>
</feature>
<organism evidence="2 3">
    <name type="scientific">Lichenicoccus roseus</name>
    <dbReference type="NCBI Taxonomy" id="2683649"/>
    <lineage>
        <taxon>Bacteria</taxon>
        <taxon>Pseudomonadati</taxon>
        <taxon>Pseudomonadota</taxon>
        <taxon>Alphaproteobacteria</taxon>
        <taxon>Acetobacterales</taxon>
        <taxon>Acetobacteraceae</taxon>
        <taxon>Lichenicoccus</taxon>
    </lineage>
</organism>
<keyword evidence="3" id="KW-1185">Reference proteome</keyword>
<proteinExistence type="predicted"/>
<dbReference type="AlphaFoldDB" id="A0A5R9IZ81"/>
<evidence type="ECO:0000259" key="1">
    <source>
        <dbReference type="Pfam" id="PF01609"/>
    </source>
</evidence>
<dbReference type="OrthoDB" id="7277254at2"/>
<dbReference type="Proteomes" id="UP000305654">
    <property type="component" value="Unassembled WGS sequence"/>
</dbReference>
<dbReference type="GO" id="GO:0003677">
    <property type="term" value="F:DNA binding"/>
    <property type="evidence" value="ECO:0007669"/>
    <property type="project" value="InterPro"/>
</dbReference>
<dbReference type="InterPro" id="IPR002559">
    <property type="entry name" value="Transposase_11"/>
</dbReference>
<name>A0A5R9IZ81_9PROT</name>